<dbReference type="PANTHER" id="PTHR30204:SF90">
    <property type="entry name" value="HTH-TYPE TRANSCRIPTIONAL ACTIVATOR MTA"/>
    <property type="match status" value="1"/>
</dbReference>
<dbReference type="GO" id="GO:0003677">
    <property type="term" value="F:DNA binding"/>
    <property type="evidence" value="ECO:0007669"/>
    <property type="project" value="UniProtKB-KW"/>
</dbReference>
<dbReference type="SUPFAM" id="SSF46955">
    <property type="entry name" value="Putative DNA-binding domain"/>
    <property type="match status" value="1"/>
</dbReference>
<evidence type="ECO:0000313" key="7">
    <source>
        <dbReference type="Proteomes" id="UP000076796"/>
    </source>
</evidence>
<feature type="domain" description="HTH merR-type" evidence="5">
    <location>
        <begin position="1"/>
        <end position="71"/>
    </location>
</feature>
<dbReference type="EMBL" id="LWMH01000001">
    <property type="protein sequence ID" value="KZS46853.1"/>
    <property type="molecule type" value="Genomic_DNA"/>
</dbReference>
<dbReference type="PROSITE" id="PS50937">
    <property type="entry name" value="HTH_MERR_2"/>
    <property type="match status" value="1"/>
</dbReference>
<dbReference type="CDD" id="cd01106">
    <property type="entry name" value="HTH_TipAL-Mta"/>
    <property type="match status" value="1"/>
</dbReference>
<dbReference type="GO" id="GO:0003700">
    <property type="term" value="F:DNA-binding transcription factor activity"/>
    <property type="evidence" value="ECO:0007669"/>
    <property type="project" value="InterPro"/>
</dbReference>
<accession>A0A163JXD6</accession>
<dbReference type="RefSeq" id="WP_006208117.1">
    <property type="nucleotide sequence ID" value="NZ_CP147845.1"/>
</dbReference>
<dbReference type="PRINTS" id="PR00040">
    <property type="entry name" value="HTHMERR"/>
</dbReference>
<organism evidence="6 7">
    <name type="scientific">Paenibacillus glucanolyticus</name>
    <dbReference type="NCBI Taxonomy" id="59843"/>
    <lineage>
        <taxon>Bacteria</taxon>
        <taxon>Bacillati</taxon>
        <taxon>Bacillota</taxon>
        <taxon>Bacilli</taxon>
        <taxon>Bacillales</taxon>
        <taxon>Paenibacillaceae</taxon>
        <taxon>Paenibacillus</taxon>
    </lineage>
</organism>
<keyword evidence="4" id="KW-0804">Transcription</keyword>
<reference evidence="6" key="1">
    <citation type="journal article" date="2016" name="Genome Announc.">
        <title>Draft genomes of two strains of Paenibacillus glucanolyticus with capability to degrade lignocellulose.</title>
        <authorList>
            <person name="Mathews S.L."/>
            <person name="Pawlak J."/>
            <person name="Grunden A.M."/>
        </authorList>
    </citation>
    <scope>NUCLEOTIDE SEQUENCE [LARGE SCALE GENOMIC DNA]</scope>
    <source>
        <strain evidence="6">SLM1</strain>
    </source>
</reference>
<comment type="caution">
    <text evidence="6">The sequence shown here is derived from an EMBL/GenBank/DDBJ whole genome shotgun (WGS) entry which is preliminary data.</text>
</comment>
<proteinExistence type="predicted"/>
<dbReference type="Proteomes" id="UP000076796">
    <property type="component" value="Unassembled WGS sequence"/>
</dbReference>
<evidence type="ECO:0000259" key="5">
    <source>
        <dbReference type="PROSITE" id="PS50937"/>
    </source>
</evidence>
<dbReference type="InterPro" id="IPR000551">
    <property type="entry name" value="MerR-type_HTH_dom"/>
</dbReference>
<dbReference type="InterPro" id="IPR036244">
    <property type="entry name" value="TipA-like_antibiotic-bd"/>
</dbReference>
<evidence type="ECO:0000256" key="4">
    <source>
        <dbReference type="ARBA" id="ARBA00023163"/>
    </source>
</evidence>
<dbReference type="GeneID" id="97557789"/>
<dbReference type="InterPro" id="IPR012925">
    <property type="entry name" value="TipAS_dom"/>
</dbReference>
<dbReference type="AlphaFoldDB" id="A0A163JXD6"/>
<dbReference type="Gene3D" id="1.10.1660.10">
    <property type="match status" value="1"/>
</dbReference>
<dbReference type="STRING" id="59843.A3958_13020"/>
<dbReference type="Gene3D" id="1.10.490.50">
    <property type="entry name" value="Antibiotic binding domain of TipA-like multidrug resistance regulators"/>
    <property type="match status" value="1"/>
</dbReference>
<evidence type="ECO:0000256" key="2">
    <source>
        <dbReference type="ARBA" id="ARBA00023125"/>
    </source>
</evidence>
<keyword evidence="3" id="KW-0010">Activator</keyword>
<dbReference type="InterPro" id="IPR009061">
    <property type="entry name" value="DNA-bd_dom_put_sf"/>
</dbReference>
<keyword evidence="1" id="KW-0805">Transcription regulation</keyword>
<gene>
    <name evidence="6" type="ORF">AWU65_13435</name>
</gene>
<dbReference type="Pfam" id="PF07739">
    <property type="entry name" value="TipAS"/>
    <property type="match status" value="1"/>
</dbReference>
<evidence type="ECO:0000313" key="6">
    <source>
        <dbReference type="EMBL" id="KZS46853.1"/>
    </source>
</evidence>
<keyword evidence="7" id="KW-1185">Reference proteome</keyword>
<keyword evidence="2" id="KW-0238">DNA-binding</keyword>
<dbReference type="SMART" id="SM00422">
    <property type="entry name" value="HTH_MERR"/>
    <property type="match status" value="1"/>
</dbReference>
<evidence type="ECO:0000256" key="1">
    <source>
        <dbReference type="ARBA" id="ARBA00023015"/>
    </source>
</evidence>
<sequence length="257" mass="29618">MEYTVQKLGKLAGISTRTLRYYDEIGILKPARINSSGYRIYGQEEVDQLQQILFYRELGLHLDGIKEILTSPSFNRSRALQEHHAQLLDKRKQLDMLITNVENTIASTEGRMTMSDQEKFEGFKQRLIEDNEQKYGKEIRAKYGEETVNKSNAKLKNMTQAQHDEVTRLAEELYETLAEAFKQGDPASDLAQKAAGLHKQWLTYYWNDYSKEAHAGLAQMYVDDERFTAHYDEKHPGTAEFLRDAILIYTGAKPPSI</sequence>
<dbReference type="InterPro" id="IPR047057">
    <property type="entry name" value="MerR_fam"/>
</dbReference>
<dbReference type="Pfam" id="PF13411">
    <property type="entry name" value="MerR_1"/>
    <property type="match status" value="1"/>
</dbReference>
<dbReference type="PANTHER" id="PTHR30204">
    <property type="entry name" value="REDOX-CYCLING DRUG-SENSING TRANSCRIPTIONAL ACTIVATOR SOXR"/>
    <property type="match status" value="1"/>
</dbReference>
<dbReference type="SUPFAM" id="SSF89082">
    <property type="entry name" value="Antibiotic binding domain of TipA-like multidrug resistance regulators"/>
    <property type="match status" value="1"/>
</dbReference>
<evidence type="ECO:0000256" key="3">
    <source>
        <dbReference type="ARBA" id="ARBA00023159"/>
    </source>
</evidence>
<name>A0A163JXD6_9BACL</name>
<protein>
    <submittedName>
        <fullName evidence="6">MerR family transcriptional regulator</fullName>
    </submittedName>
</protein>
<dbReference type="OrthoDB" id="9814833at2"/>